<keyword evidence="2" id="KW-0446">Lipid-binding</keyword>
<dbReference type="InterPro" id="IPR000566">
    <property type="entry name" value="Lipocln_cytosolic_FA-bd_dom"/>
</dbReference>
<keyword evidence="6" id="KW-1185">Reference proteome</keyword>
<dbReference type="PRINTS" id="PR00178">
    <property type="entry name" value="FATTYACIDBP"/>
</dbReference>
<evidence type="ECO:0000256" key="1">
    <source>
        <dbReference type="ARBA" id="ARBA00008390"/>
    </source>
</evidence>
<dbReference type="SUPFAM" id="SSF50814">
    <property type="entry name" value="Lipocalins"/>
    <property type="match status" value="1"/>
</dbReference>
<feature type="domain" description="Lipocalin/cytosolic fatty-acid binding" evidence="4">
    <location>
        <begin position="6"/>
        <end position="129"/>
    </location>
</feature>
<evidence type="ECO:0000313" key="6">
    <source>
        <dbReference type="Proteomes" id="UP000499080"/>
    </source>
</evidence>
<protein>
    <recommendedName>
        <fullName evidence="3">Fatty acid-binding protein</fullName>
    </recommendedName>
</protein>
<dbReference type="InterPro" id="IPR000463">
    <property type="entry name" value="Fatty_acid-bd"/>
</dbReference>
<proteinExistence type="inferred from homology"/>
<dbReference type="GO" id="GO:0005504">
    <property type="term" value="F:fatty acid binding"/>
    <property type="evidence" value="ECO:0007669"/>
    <property type="project" value="UniProtKB-ARBA"/>
</dbReference>
<comment type="caution">
    <text evidence="5">The sequence shown here is derived from an EMBL/GenBank/DDBJ whole genome shotgun (WGS) entry which is preliminary data.</text>
</comment>
<dbReference type="Proteomes" id="UP000499080">
    <property type="component" value="Unassembled WGS sequence"/>
</dbReference>
<dbReference type="EMBL" id="BGPR01000285">
    <property type="protein sequence ID" value="GBM10400.1"/>
    <property type="molecule type" value="Genomic_DNA"/>
</dbReference>
<evidence type="ECO:0000256" key="2">
    <source>
        <dbReference type="ARBA" id="ARBA00023121"/>
    </source>
</evidence>
<dbReference type="InterPro" id="IPR031259">
    <property type="entry name" value="ILBP"/>
</dbReference>
<comment type="similarity">
    <text evidence="1">Belongs to the calycin superfamily. Fatty-acid binding protein (FABP) family.</text>
</comment>
<evidence type="ECO:0000313" key="5">
    <source>
        <dbReference type="EMBL" id="GBM10400.1"/>
    </source>
</evidence>
<dbReference type="OrthoDB" id="354351at2759"/>
<evidence type="ECO:0000259" key="4">
    <source>
        <dbReference type="Pfam" id="PF00061"/>
    </source>
</evidence>
<reference evidence="5 6" key="1">
    <citation type="journal article" date="2019" name="Sci. Rep.">
        <title>Orb-weaving spider Araneus ventricosus genome elucidates the spidroin gene catalogue.</title>
        <authorList>
            <person name="Kono N."/>
            <person name="Nakamura H."/>
            <person name="Ohtoshi R."/>
            <person name="Moran D.A.P."/>
            <person name="Shinohara A."/>
            <person name="Yoshida Y."/>
            <person name="Fujiwara M."/>
            <person name="Mori M."/>
            <person name="Tomita M."/>
            <person name="Arakawa K."/>
        </authorList>
    </citation>
    <scope>NUCLEOTIDE SEQUENCE [LARGE SCALE GENOMIC DNA]</scope>
</reference>
<sequence length="129" mass="14543">MAHLIGSYKLISSENFGEFLKEIGVNLMTRKLAETSKPTVEIKQEGDEWVIKTIAFKNSEIRFALGQEFEEKRLDGNTVKTVVTLEDGKLVQKQFGDREVTIVREVDGDTLKVVCTSGTVVSTRVYKKE</sequence>
<evidence type="ECO:0000256" key="3">
    <source>
        <dbReference type="ARBA" id="ARBA00068043"/>
    </source>
</evidence>
<name>A0A4Y2D113_ARAVE</name>
<dbReference type="InterPro" id="IPR012674">
    <property type="entry name" value="Calycin"/>
</dbReference>
<dbReference type="CDD" id="cd00742">
    <property type="entry name" value="FABP"/>
    <property type="match status" value="1"/>
</dbReference>
<gene>
    <name evidence="5" type="primary">FABP_1</name>
    <name evidence="5" type="ORF">AVEN_169682_1</name>
</gene>
<dbReference type="Pfam" id="PF00061">
    <property type="entry name" value="Lipocalin"/>
    <property type="match status" value="1"/>
</dbReference>
<dbReference type="FunFam" id="2.40.128.20:FF:000001">
    <property type="entry name" value="Fatty acid-binding protein, adipocyte"/>
    <property type="match status" value="1"/>
</dbReference>
<dbReference type="PANTHER" id="PTHR11955">
    <property type="entry name" value="FATTY ACID BINDING PROTEIN"/>
    <property type="match status" value="1"/>
</dbReference>
<organism evidence="5 6">
    <name type="scientific">Araneus ventricosus</name>
    <name type="common">Orbweaver spider</name>
    <name type="synonym">Epeira ventricosa</name>
    <dbReference type="NCBI Taxonomy" id="182803"/>
    <lineage>
        <taxon>Eukaryota</taxon>
        <taxon>Metazoa</taxon>
        <taxon>Ecdysozoa</taxon>
        <taxon>Arthropoda</taxon>
        <taxon>Chelicerata</taxon>
        <taxon>Arachnida</taxon>
        <taxon>Araneae</taxon>
        <taxon>Araneomorphae</taxon>
        <taxon>Entelegynae</taxon>
        <taxon>Araneoidea</taxon>
        <taxon>Araneidae</taxon>
        <taxon>Araneus</taxon>
    </lineage>
</organism>
<accession>A0A4Y2D113</accession>
<dbReference type="AlphaFoldDB" id="A0A4Y2D113"/>
<dbReference type="Gene3D" id="2.40.128.20">
    <property type="match status" value="1"/>
</dbReference>